<gene>
    <name evidence="2" type="ORF">PCOR1329_LOCUS15984</name>
</gene>
<reference evidence="2" key="1">
    <citation type="submission" date="2023-10" db="EMBL/GenBank/DDBJ databases">
        <authorList>
            <person name="Chen Y."/>
            <person name="Shah S."/>
            <person name="Dougan E. K."/>
            <person name="Thang M."/>
            <person name="Chan C."/>
        </authorList>
    </citation>
    <scope>NUCLEOTIDE SEQUENCE [LARGE SCALE GENOMIC DNA]</scope>
</reference>
<evidence type="ECO:0000313" key="3">
    <source>
        <dbReference type="Proteomes" id="UP001189429"/>
    </source>
</evidence>
<keyword evidence="3" id="KW-1185">Reference proteome</keyword>
<dbReference type="EMBL" id="CAUYUJ010004880">
    <property type="protein sequence ID" value="CAK0811354.1"/>
    <property type="molecule type" value="Genomic_DNA"/>
</dbReference>
<keyword evidence="1" id="KW-1133">Transmembrane helix</keyword>
<feature type="transmembrane region" description="Helical" evidence="1">
    <location>
        <begin position="40"/>
        <end position="59"/>
    </location>
</feature>
<keyword evidence="1" id="KW-0472">Membrane</keyword>
<evidence type="ECO:0008006" key="4">
    <source>
        <dbReference type="Google" id="ProtNLM"/>
    </source>
</evidence>
<comment type="caution">
    <text evidence="2">The sequence shown here is derived from an EMBL/GenBank/DDBJ whole genome shotgun (WGS) entry which is preliminary data.</text>
</comment>
<keyword evidence="1" id="KW-0812">Transmembrane</keyword>
<accession>A0ABN9QZK3</accession>
<evidence type="ECO:0000256" key="1">
    <source>
        <dbReference type="SAM" id="Phobius"/>
    </source>
</evidence>
<name>A0ABN9QZK3_9DINO</name>
<dbReference type="Proteomes" id="UP001189429">
    <property type="component" value="Unassembled WGS sequence"/>
</dbReference>
<feature type="non-terminal residue" evidence="2">
    <location>
        <position position="1"/>
    </location>
</feature>
<feature type="non-terminal residue" evidence="2">
    <location>
        <position position="128"/>
    </location>
</feature>
<proteinExistence type="predicted"/>
<organism evidence="2 3">
    <name type="scientific">Prorocentrum cordatum</name>
    <dbReference type="NCBI Taxonomy" id="2364126"/>
    <lineage>
        <taxon>Eukaryota</taxon>
        <taxon>Sar</taxon>
        <taxon>Alveolata</taxon>
        <taxon>Dinophyceae</taxon>
        <taxon>Prorocentrales</taxon>
        <taxon>Prorocentraceae</taxon>
        <taxon>Prorocentrum</taxon>
    </lineage>
</organism>
<evidence type="ECO:0000313" key="2">
    <source>
        <dbReference type="EMBL" id="CAK0811354.1"/>
    </source>
</evidence>
<sequence>IASAAAAILGTTLTAGMTAQLAQPIFFGGLALTMPLVADSAAGFWCSWVATAAALQAGLPYQKDPDRRTTCEAKGVLAAPWWTLPGSSWSQELFTSARDAEGAQAQALDPDRSALATFVPGADVGDVE</sequence>
<protein>
    <recommendedName>
        <fullName evidence="4">H(+)-exporting diphosphatase</fullName>
    </recommendedName>
</protein>